<dbReference type="SMART" id="SM01321">
    <property type="entry name" value="Y1_Tnp"/>
    <property type="match status" value="1"/>
</dbReference>
<dbReference type="Gene3D" id="3.30.70.1290">
    <property type="entry name" value="Transposase IS200-like"/>
    <property type="match status" value="1"/>
</dbReference>
<reference evidence="2 3" key="1">
    <citation type="submission" date="2019-04" db="EMBL/GenBank/DDBJ databases">
        <authorList>
            <person name="Van Vliet M D."/>
        </authorList>
    </citation>
    <scope>NUCLEOTIDE SEQUENCE [LARGE SCALE GENOMIC DNA]</scope>
    <source>
        <strain evidence="2 3">F1</strain>
    </source>
</reference>
<gene>
    <name evidence="2" type="ORF">PDESU_04240</name>
</gene>
<dbReference type="PANTHER" id="PTHR36966">
    <property type="entry name" value="REP-ASSOCIATED TYROSINE TRANSPOSASE"/>
    <property type="match status" value="1"/>
</dbReference>
<evidence type="ECO:0000259" key="1">
    <source>
        <dbReference type="SMART" id="SM01321"/>
    </source>
</evidence>
<dbReference type="InterPro" id="IPR036515">
    <property type="entry name" value="Transposase_17_sf"/>
</dbReference>
<keyword evidence="3" id="KW-1185">Reference proteome</keyword>
<feature type="domain" description="Transposase IS200-like" evidence="1">
    <location>
        <begin position="19"/>
        <end position="176"/>
    </location>
</feature>
<accession>A0A6C2U6V0</accession>
<evidence type="ECO:0000313" key="3">
    <source>
        <dbReference type="Proteomes" id="UP000366872"/>
    </source>
</evidence>
<dbReference type="GO" id="GO:0043565">
    <property type="term" value="F:sequence-specific DNA binding"/>
    <property type="evidence" value="ECO:0007669"/>
    <property type="project" value="TreeGrafter"/>
</dbReference>
<dbReference type="GO" id="GO:0004803">
    <property type="term" value="F:transposase activity"/>
    <property type="evidence" value="ECO:0007669"/>
    <property type="project" value="InterPro"/>
</dbReference>
<evidence type="ECO:0000313" key="2">
    <source>
        <dbReference type="EMBL" id="VGO15655.1"/>
    </source>
</evidence>
<dbReference type="Proteomes" id="UP000366872">
    <property type="component" value="Unassembled WGS sequence"/>
</dbReference>
<dbReference type="GO" id="GO:0006313">
    <property type="term" value="P:DNA transposition"/>
    <property type="evidence" value="ECO:0007669"/>
    <property type="project" value="InterPro"/>
</dbReference>
<dbReference type="EMBL" id="CAAHFG010000002">
    <property type="protein sequence ID" value="VGO15655.1"/>
    <property type="molecule type" value="Genomic_DNA"/>
</dbReference>
<proteinExistence type="predicted"/>
<dbReference type="InterPro" id="IPR002686">
    <property type="entry name" value="Transposase_17"/>
</dbReference>
<organism evidence="2 3">
    <name type="scientific">Pontiella desulfatans</name>
    <dbReference type="NCBI Taxonomy" id="2750659"/>
    <lineage>
        <taxon>Bacteria</taxon>
        <taxon>Pseudomonadati</taxon>
        <taxon>Kiritimatiellota</taxon>
        <taxon>Kiritimatiellia</taxon>
        <taxon>Kiritimatiellales</taxon>
        <taxon>Pontiellaceae</taxon>
        <taxon>Pontiella</taxon>
    </lineage>
</organism>
<name>A0A6C2U6V0_PONDE</name>
<dbReference type="InterPro" id="IPR052715">
    <property type="entry name" value="RAYT_transposase"/>
</dbReference>
<dbReference type="AlphaFoldDB" id="A0A6C2U6V0"/>
<sequence>MDKPCTLKYTRRNLPHWLVADHSYFVTLRLKGTLPRQVKEQFREQRNQVDEAEAMELAKKQFATVERILDSISDVRWLAQSDITSVVWESLNWLRGRGWIVYAGVLMPNHVHLLIRNEDGRTAEMLGDVARFKNYTAREANKVLGRSGAFWAREDFDHWIRNREKFEGTVRYIANNPVKAGMVSNWSEWDWTVIDGSVRYCLE</sequence>
<dbReference type="SUPFAM" id="SSF143422">
    <property type="entry name" value="Transposase IS200-like"/>
    <property type="match status" value="1"/>
</dbReference>
<dbReference type="PANTHER" id="PTHR36966:SF1">
    <property type="entry name" value="REP-ASSOCIATED TYROSINE TRANSPOSASE"/>
    <property type="match status" value="1"/>
</dbReference>
<protein>
    <recommendedName>
        <fullName evidence="1">Transposase IS200-like domain-containing protein</fullName>
    </recommendedName>
</protein>